<dbReference type="KEGG" id="nja:NSJP_4077"/>
<organism evidence="1 2">
    <name type="scientific">Nitrospira japonica</name>
    <dbReference type="NCBI Taxonomy" id="1325564"/>
    <lineage>
        <taxon>Bacteria</taxon>
        <taxon>Pseudomonadati</taxon>
        <taxon>Nitrospirota</taxon>
        <taxon>Nitrospiria</taxon>
        <taxon>Nitrospirales</taxon>
        <taxon>Nitrospiraceae</taxon>
        <taxon>Nitrospira</taxon>
    </lineage>
</organism>
<dbReference type="STRING" id="1325564.NSJP_4077"/>
<dbReference type="AlphaFoldDB" id="A0A1W1IB48"/>
<evidence type="ECO:0000313" key="1">
    <source>
        <dbReference type="EMBL" id="SLM50244.1"/>
    </source>
</evidence>
<sequence length="152" mass="17501">MRYSLYWRRALIICLFGIFAGCSGIPPLAEQEQHIKNNEMPLHQLTPRAFAGVWGVPPYQRVEFMQFFIMKDGSFVPRSRVALGEAPKGWDAGVEAGEALFLVYPDRGWLLVFLDERLVYKEALTAAQLHTLGRDWKMEDRYRSRLESPASH</sequence>
<gene>
    <name evidence="1" type="ORF">NSJP_4077</name>
</gene>
<evidence type="ECO:0000313" key="2">
    <source>
        <dbReference type="Proteomes" id="UP000192042"/>
    </source>
</evidence>
<dbReference type="PROSITE" id="PS51257">
    <property type="entry name" value="PROKAR_LIPOPROTEIN"/>
    <property type="match status" value="1"/>
</dbReference>
<proteinExistence type="predicted"/>
<dbReference type="EMBL" id="LT828648">
    <property type="protein sequence ID" value="SLM50244.1"/>
    <property type="molecule type" value="Genomic_DNA"/>
</dbReference>
<reference evidence="1 2" key="1">
    <citation type="submission" date="2017-03" db="EMBL/GenBank/DDBJ databases">
        <authorList>
            <person name="Afonso C.L."/>
            <person name="Miller P.J."/>
            <person name="Scott M.A."/>
            <person name="Spackman E."/>
            <person name="Goraichik I."/>
            <person name="Dimitrov K.M."/>
            <person name="Suarez D.L."/>
            <person name="Swayne D.E."/>
        </authorList>
    </citation>
    <scope>NUCLEOTIDE SEQUENCE [LARGE SCALE GENOMIC DNA]</scope>
    <source>
        <strain evidence="1">Genome sequencing of Nitrospira japonica strain NJ11</strain>
    </source>
</reference>
<dbReference type="Proteomes" id="UP000192042">
    <property type="component" value="Chromosome I"/>
</dbReference>
<keyword evidence="2" id="KW-1185">Reference proteome</keyword>
<accession>A0A1W1IB48</accession>
<evidence type="ECO:0008006" key="3">
    <source>
        <dbReference type="Google" id="ProtNLM"/>
    </source>
</evidence>
<name>A0A1W1IB48_9BACT</name>
<protein>
    <recommendedName>
        <fullName evidence="3">Lipoprotein</fullName>
    </recommendedName>
</protein>